<evidence type="ECO:0000313" key="9">
    <source>
        <dbReference type="Proteomes" id="UP000587800"/>
    </source>
</evidence>
<evidence type="ECO:0000259" key="5">
    <source>
        <dbReference type="PROSITE" id="PS51464"/>
    </source>
</evidence>
<keyword evidence="1" id="KW-0805">Transcription regulation</keyword>
<proteinExistence type="predicted"/>
<evidence type="ECO:0000256" key="1">
    <source>
        <dbReference type="ARBA" id="ARBA00023015"/>
    </source>
</evidence>
<dbReference type="GO" id="GO:0003700">
    <property type="term" value="F:DNA-binding transcription factor activity"/>
    <property type="evidence" value="ECO:0007669"/>
    <property type="project" value="InterPro"/>
</dbReference>
<evidence type="ECO:0000256" key="3">
    <source>
        <dbReference type="ARBA" id="ARBA00023163"/>
    </source>
</evidence>
<keyword evidence="9" id="KW-1185">Reference proteome</keyword>
<dbReference type="PROSITE" id="PS51071">
    <property type="entry name" value="HTH_RPIR"/>
    <property type="match status" value="1"/>
</dbReference>
<dbReference type="InterPro" id="IPR036388">
    <property type="entry name" value="WH-like_DNA-bd_sf"/>
</dbReference>
<keyword evidence="2" id="KW-0238">DNA-binding</keyword>
<evidence type="ECO:0000256" key="2">
    <source>
        <dbReference type="ARBA" id="ARBA00023125"/>
    </source>
</evidence>
<evidence type="ECO:0000313" key="6">
    <source>
        <dbReference type="EMBL" id="MBC1488322.1"/>
    </source>
</evidence>
<protein>
    <submittedName>
        <fullName evidence="6">MurR/RpiR family transcriptional regulator</fullName>
    </submittedName>
</protein>
<dbReference type="Proteomes" id="UP000587800">
    <property type="component" value="Unassembled WGS sequence"/>
</dbReference>
<dbReference type="InterPro" id="IPR047640">
    <property type="entry name" value="RpiR-like"/>
</dbReference>
<dbReference type="InterPro" id="IPR001347">
    <property type="entry name" value="SIS_dom"/>
</dbReference>
<feature type="domain" description="HTH rpiR-type" evidence="4">
    <location>
        <begin position="1"/>
        <end position="77"/>
    </location>
</feature>
<comment type="caution">
    <text evidence="6">The sequence shown here is derived from an EMBL/GenBank/DDBJ whole genome shotgun (WGS) entry which is preliminary data.</text>
</comment>
<gene>
    <name evidence="6" type="ORF">HCJ38_04750</name>
    <name evidence="7" type="ORF">HCJ59_08435</name>
</gene>
<feature type="domain" description="SIS" evidence="5">
    <location>
        <begin position="126"/>
        <end position="268"/>
    </location>
</feature>
<dbReference type="PANTHER" id="PTHR30514">
    <property type="entry name" value="GLUCOKINASE"/>
    <property type="match status" value="1"/>
</dbReference>
<dbReference type="SUPFAM" id="SSF53697">
    <property type="entry name" value="SIS domain"/>
    <property type="match status" value="1"/>
</dbReference>
<evidence type="ECO:0000313" key="8">
    <source>
        <dbReference type="Proteomes" id="UP000561617"/>
    </source>
</evidence>
<dbReference type="PROSITE" id="PS51464">
    <property type="entry name" value="SIS"/>
    <property type="match status" value="1"/>
</dbReference>
<evidence type="ECO:0000259" key="4">
    <source>
        <dbReference type="PROSITE" id="PS51071"/>
    </source>
</evidence>
<dbReference type="InterPro" id="IPR035472">
    <property type="entry name" value="RpiR-like_SIS"/>
</dbReference>
<dbReference type="Proteomes" id="UP000561617">
    <property type="component" value="Unassembled WGS sequence"/>
</dbReference>
<dbReference type="EMBL" id="JAASTW010000004">
    <property type="protein sequence ID" value="MBC1488322.1"/>
    <property type="molecule type" value="Genomic_DNA"/>
</dbReference>
<dbReference type="InterPro" id="IPR000281">
    <property type="entry name" value="HTH_RpiR"/>
</dbReference>
<dbReference type="PANTHER" id="PTHR30514:SF10">
    <property type="entry name" value="MURR_RPIR FAMILY TRANSCRIPTIONAL REGULATOR"/>
    <property type="match status" value="1"/>
</dbReference>
<dbReference type="Pfam" id="PF01418">
    <property type="entry name" value="HTH_6"/>
    <property type="match status" value="1"/>
</dbReference>
<dbReference type="InterPro" id="IPR046348">
    <property type="entry name" value="SIS_dom_sf"/>
</dbReference>
<dbReference type="CDD" id="cd05013">
    <property type="entry name" value="SIS_RpiR"/>
    <property type="match status" value="1"/>
</dbReference>
<evidence type="ECO:0000313" key="7">
    <source>
        <dbReference type="EMBL" id="MBC1509914.1"/>
    </source>
</evidence>
<organism evidence="6 8">
    <name type="scientific">Listeria immobilis</name>
    <dbReference type="NCBI Taxonomy" id="2713502"/>
    <lineage>
        <taxon>Bacteria</taxon>
        <taxon>Bacillati</taxon>
        <taxon>Bacillota</taxon>
        <taxon>Bacilli</taxon>
        <taxon>Bacillales</taxon>
        <taxon>Listeriaceae</taxon>
        <taxon>Listeria</taxon>
    </lineage>
</organism>
<dbReference type="AlphaFoldDB" id="A0A7X0X638"/>
<reference evidence="8 9" key="1">
    <citation type="submission" date="2020-03" db="EMBL/GenBank/DDBJ databases">
        <title>Soil Listeria distribution.</title>
        <authorList>
            <person name="Liao J."/>
            <person name="Wiedmann M."/>
        </authorList>
    </citation>
    <scope>NUCLEOTIDE SEQUENCE [LARGE SCALE GENOMIC DNA]</scope>
    <source>
        <strain evidence="7 9">FSL L7-1515</strain>
        <strain evidence="6 8">FSL L7-1554</strain>
    </source>
</reference>
<dbReference type="Gene3D" id="3.40.50.10490">
    <property type="entry name" value="Glucose-6-phosphate isomerase like protein, domain 1"/>
    <property type="match status" value="1"/>
</dbReference>
<dbReference type="EMBL" id="JAASUB010000008">
    <property type="protein sequence ID" value="MBC1509914.1"/>
    <property type="molecule type" value="Genomic_DNA"/>
</dbReference>
<dbReference type="RefSeq" id="WP_185345778.1">
    <property type="nucleotide sequence ID" value="NZ_JAASTU010000005.1"/>
</dbReference>
<dbReference type="GO" id="GO:0097367">
    <property type="term" value="F:carbohydrate derivative binding"/>
    <property type="evidence" value="ECO:0007669"/>
    <property type="project" value="InterPro"/>
</dbReference>
<keyword evidence="3" id="KW-0804">Transcription</keyword>
<sequence>MYLFQKIEEADFKPLDARRTIAEFLLANREKLPKYTMEEVAKLTHTSKPTLVRFAKYFEYSGWKEFIFAFTHEVAQFAGNHFDIDTNIPFGNQADTLEIIENIANLRIQTIKETASLMSLSDINQAAQIINRANTTIIYGRSPNSYFAELFKRNLNAIHKKAFFADEAESGLISHTLTKQDCAVIISYSGNNSTSYPMKNLKILLANQVPIISITSGGKNYLRDYSTISLNITSREKLYSKIANFSTEESIQFILNVLYSKLFALNYDENMEMKIENSRMLEALRMTTFKDISEEL</sequence>
<dbReference type="InterPro" id="IPR009057">
    <property type="entry name" value="Homeodomain-like_sf"/>
</dbReference>
<dbReference type="GO" id="GO:1901135">
    <property type="term" value="P:carbohydrate derivative metabolic process"/>
    <property type="evidence" value="ECO:0007669"/>
    <property type="project" value="InterPro"/>
</dbReference>
<dbReference type="SUPFAM" id="SSF46689">
    <property type="entry name" value="Homeodomain-like"/>
    <property type="match status" value="1"/>
</dbReference>
<dbReference type="Gene3D" id="1.10.10.10">
    <property type="entry name" value="Winged helix-like DNA-binding domain superfamily/Winged helix DNA-binding domain"/>
    <property type="match status" value="1"/>
</dbReference>
<dbReference type="Pfam" id="PF01380">
    <property type="entry name" value="SIS"/>
    <property type="match status" value="1"/>
</dbReference>
<dbReference type="GO" id="GO:0003677">
    <property type="term" value="F:DNA binding"/>
    <property type="evidence" value="ECO:0007669"/>
    <property type="project" value="UniProtKB-KW"/>
</dbReference>
<name>A0A7X0X638_9LIST</name>
<accession>A0A7X0X638</accession>